<name>T0RGR4_SAPDV</name>
<dbReference type="InterPro" id="IPR046837">
    <property type="entry name" value="Laa1/Sip1/HEATR5-like_HEAT"/>
</dbReference>
<feature type="compositionally biased region" description="Polar residues" evidence="2">
    <location>
        <begin position="266"/>
        <end position="277"/>
    </location>
</feature>
<dbReference type="GO" id="GO:0008104">
    <property type="term" value="P:intracellular protein localization"/>
    <property type="evidence" value="ECO:0007669"/>
    <property type="project" value="TreeGrafter"/>
</dbReference>
<reference evidence="3 4" key="1">
    <citation type="submission" date="2012-04" db="EMBL/GenBank/DDBJ databases">
        <title>The Genome Sequence of Saprolegnia declina VS20.</title>
        <authorList>
            <consortium name="The Broad Institute Genome Sequencing Platform"/>
            <person name="Russ C."/>
            <person name="Nusbaum C."/>
            <person name="Tyler B."/>
            <person name="van West P."/>
            <person name="Dieguez-Uribeondo J."/>
            <person name="de Bruijn I."/>
            <person name="Tripathy S."/>
            <person name="Jiang R."/>
            <person name="Young S.K."/>
            <person name="Zeng Q."/>
            <person name="Gargeya S."/>
            <person name="Fitzgerald M."/>
            <person name="Haas B."/>
            <person name="Abouelleil A."/>
            <person name="Alvarado L."/>
            <person name="Arachchi H.M."/>
            <person name="Berlin A."/>
            <person name="Chapman S.B."/>
            <person name="Goldberg J."/>
            <person name="Griggs A."/>
            <person name="Gujja S."/>
            <person name="Hansen M."/>
            <person name="Howarth C."/>
            <person name="Imamovic A."/>
            <person name="Larimer J."/>
            <person name="McCowen C."/>
            <person name="Montmayeur A."/>
            <person name="Murphy C."/>
            <person name="Neiman D."/>
            <person name="Pearson M."/>
            <person name="Priest M."/>
            <person name="Roberts A."/>
            <person name="Saif S."/>
            <person name="Shea T."/>
            <person name="Sisk P."/>
            <person name="Sykes S."/>
            <person name="Wortman J."/>
            <person name="Nusbaum C."/>
            <person name="Birren B."/>
        </authorList>
    </citation>
    <scope>NUCLEOTIDE SEQUENCE [LARGE SCALE GENOMIC DNA]</scope>
    <source>
        <strain evidence="3 4">VS20</strain>
    </source>
</reference>
<dbReference type="Proteomes" id="UP000030762">
    <property type="component" value="Unassembled WGS sequence"/>
</dbReference>
<comment type="similarity">
    <text evidence="1">Belongs to the HEATR5 family.</text>
</comment>
<gene>
    <name evidence="3" type="ORF">SDRG_13304</name>
</gene>
<dbReference type="GO" id="GO:0005794">
    <property type="term" value="C:Golgi apparatus"/>
    <property type="evidence" value="ECO:0007669"/>
    <property type="project" value="TreeGrafter"/>
</dbReference>
<dbReference type="EMBL" id="JH767189">
    <property type="protein sequence ID" value="EQC28967.1"/>
    <property type="molecule type" value="Genomic_DNA"/>
</dbReference>
<dbReference type="STRING" id="1156394.T0RGR4"/>
<dbReference type="GO" id="GO:0042147">
    <property type="term" value="P:retrograde transport, endosome to Golgi"/>
    <property type="evidence" value="ECO:0007669"/>
    <property type="project" value="TreeGrafter"/>
</dbReference>
<dbReference type="Pfam" id="PF20210">
    <property type="entry name" value="Laa1_Sip1_HTR5"/>
    <property type="match status" value="1"/>
</dbReference>
<dbReference type="eggNOG" id="KOG1822">
    <property type="taxonomic scope" value="Eukaryota"/>
</dbReference>
<sequence length="1924" mass="206928">MSRVKEQLDQLGALVLDAAEQISVESESQRNLLRALCALKTAVTKILAEPGSKKEVAATNLLRCLLMSVQAYHSKAIGADGIVQVICDILVLAYDVSATNDCMDVVLSKTAPLYAKLTILRAMAQLEYMQLAAAGALLPELLSLTTKHIRHADLYVRHTLLAALASMLRQFGFHAVPYHAEVTKLLAKATTDKCPEVRHLSGEMLFVLIDATDMNEPSGAALDNLFHVLSKALDDPSPDVRRIMAVNFGKLLSLYVLRGDRHVPDTGSSAVPSTPNPSAGEGDDAEHRFKSLNFKLSTVLTRKTKTPSGLASVPHALQYIKETLLLSTSSSIGGSFASAAIVAANLSDFLPDDFVADTSYGAILDALLSWLDAPLPSTNEFVRARNAVGYALRRLAHAAQERSQPSWLRALLSQLQMSALTHHQRLVLLVEVSHAIMGLGEAAVVFADEALQVLAYWLSHEKHSVRVEAGVALASLAVAVPYRRQALLDALLAALTAAVDATAAGADTVLLYRLHGTSNAVAHLLRALKLQDVGFSRSLYDRLLALAERMLTTQFTPQVADAVWLTCTRGGWDVLSALVALDAAFTRSITSRLSHLWLQASVPQARDPSHELLRMEGAVIALYSFMATKPATDGLDTLCAQLLHATLEVAAAFGTPTKQRAKVAKHRVVCWAIKVFQCLPPSVYADSWMRLLDLVAEFTTAQPLTSLARASLVPPSTTYLQSHDHVLDICTPARLAAGDMPDPMLPRGLNLILALLLPDTALSDIEMETTYVDNFFSQLTSALQTGSAFTYVRMVDACVHVFPGVFLAVPDELQLRVLQHFAGVLGDHRVDCVANVCALLLATVREAHVHVRDSTKSSASFQSAPWLGAMQAMLLEMLSAPTGSVRRSAAEALGLLGSLASEAAIRALVHDLETKITLDQHDNQSLSLAGSALALAHLKRSCGSRCSIDVNLLFRTNMEHVFSMAQPIRSWVLHAWNLLLECVNTSGDYDDQYVAPSLALIESHLVAGTRFTPLNCAFKKTIVLRMTSSVCTSLGQIVNSIVSALGPELLQDPDRIDHLYGIWDLLRLGADPRVELEYLRFVEQLVLFAPAYFRVSDLVRIQSQLLEKTTPAACRSVMLLIVRILVEREPGFIAGHSLHVTLFQALDVHERILDWSAMPLWRGLYIHARRSTPSASSEIQGCLNALLLTDCGRVTNGNKVVEWLLLCRGVAVGGVTAMVESPRGKDANAAMDLWRRTNYRVSTLLNPLPCLRRRVREFAVTCVLALLDHVGASKAAAVHFDVTAARQALGADDANYVALYIDEVVTLGCQISAMSMDGFELQHFQSVGLRLLNVVCEKFATCDDPDEPGAHVLAQYQAQLSSTIRRAFPKEGGSNKPFCHTYEALSIQGYYMLSHILGHGIVKDKVAINRLLKLGLVSDLTFAHLGCSNAVRFRLAMAALSSVAQLASLGVDEASMLAAWVASIQDFCALVLLAGPSDFGGAYFTSSQPIDVLRSVALAHVAPILAAVGATGQHGTLVLTATILHLSHTSKHADAAVPLLQSLPALLNAGFWASLQRESFENLLQTLGLFCSSSIPSVQVEALRGLQLLVTKDGAAFVQRTLRTESDSVGNSALVHTISVATTYVLRHAVATKATTYAPSVVMEALRTAVGGTLLLASTPTFGAGFVLVAKDVLLRFLREPWFETVGVAYIESTLRVAAAGDLHPTLPSAFATFLAAIQTPLTDDASLSHGERRLLLSAAHAALTYGQAMPTFVQHAAPFHTSMAQLLAARIADTNRDVVDDGLYAARVLSDCAPAPYLSVLGAHVVALLSIPEVDAARVDAIDGVLGVAMVKMPAASVDGLLRLLLPLLLPLHASQTASVNRMLVTYATTYAVAFKAAVAGLSPSTKSSLEGALRSALSRPVSTATVATASSTTMNLDLSRYG</sequence>
<dbReference type="GO" id="GO:0016020">
    <property type="term" value="C:membrane"/>
    <property type="evidence" value="ECO:0007669"/>
    <property type="project" value="TreeGrafter"/>
</dbReference>
<keyword evidence="4" id="KW-1185">Reference proteome</keyword>
<organism evidence="3 4">
    <name type="scientific">Saprolegnia diclina (strain VS20)</name>
    <dbReference type="NCBI Taxonomy" id="1156394"/>
    <lineage>
        <taxon>Eukaryota</taxon>
        <taxon>Sar</taxon>
        <taxon>Stramenopiles</taxon>
        <taxon>Oomycota</taxon>
        <taxon>Saprolegniomycetes</taxon>
        <taxon>Saprolegniales</taxon>
        <taxon>Saprolegniaceae</taxon>
        <taxon>Saprolegnia</taxon>
    </lineage>
</organism>
<dbReference type="RefSeq" id="XP_008617606.1">
    <property type="nucleotide sequence ID" value="XM_008619384.1"/>
</dbReference>
<dbReference type="GO" id="GO:0005829">
    <property type="term" value="C:cytosol"/>
    <property type="evidence" value="ECO:0007669"/>
    <property type="project" value="GOC"/>
</dbReference>
<protein>
    <submittedName>
        <fullName evidence="3">Uncharacterized protein</fullName>
    </submittedName>
</protein>
<dbReference type="GO" id="GO:0006897">
    <property type="term" value="P:endocytosis"/>
    <property type="evidence" value="ECO:0007669"/>
    <property type="project" value="TreeGrafter"/>
</dbReference>
<dbReference type="Gene3D" id="1.25.10.10">
    <property type="entry name" value="Leucine-rich Repeat Variant"/>
    <property type="match status" value="2"/>
</dbReference>
<dbReference type="OMA" id="YIHARRS"/>
<dbReference type="SUPFAM" id="SSF48371">
    <property type="entry name" value="ARM repeat"/>
    <property type="match status" value="1"/>
</dbReference>
<dbReference type="GO" id="GO:0030139">
    <property type="term" value="C:endocytic vesicle"/>
    <property type="evidence" value="ECO:0007669"/>
    <property type="project" value="TreeGrafter"/>
</dbReference>
<dbReference type="InterPro" id="IPR040108">
    <property type="entry name" value="Laa1/Sip1/HEATR5"/>
</dbReference>
<dbReference type="PANTHER" id="PTHR21663">
    <property type="entry name" value="HYPOTHETICAL HEAT DOMAIN-CONTAINING"/>
    <property type="match status" value="1"/>
</dbReference>
<proteinExistence type="inferred from homology"/>
<dbReference type="OrthoDB" id="192608at2759"/>
<evidence type="ECO:0000313" key="3">
    <source>
        <dbReference type="EMBL" id="EQC28967.1"/>
    </source>
</evidence>
<evidence type="ECO:0000256" key="1">
    <source>
        <dbReference type="ARBA" id="ARBA00008304"/>
    </source>
</evidence>
<evidence type="ECO:0000313" key="4">
    <source>
        <dbReference type="Proteomes" id="UP000030762"/>
    </source>
</evidence>
<dbReference type="PANTHER" id="PTHR21663:SF0">
    <property type="entry name" value="HEAT REPEAT-CONTAINING PROTEIN 5B"/>
    <property type="match status" value="1"/>
</dbReference>
<dbReference type="InParanoid" id="T0RGR4"/>
<dbReference type="VEuPathDB" id="FungiDB:SDRG_13304"/>
<dbReference type="InterPro" id="IPR011989">
    <property type="entry name" value="ARM-like"/>
</dbReference>
<evidence type="ECO:0000256" key="2">
    <source>
        <dbReference type="SAM" id="MobiDB-lite"/>
    </source>
</evidence>
<accession>T0RGR4</accession>
<dbReference type="InterPro" id="IPR016024">
    <property type="entry name" value="ARM-type_fold"/>
</dbReference>
<dbReference type="GeneID" id="19954031"/>
<feature type="region of interest" description="Disordered" evidence="2">
    <location>
        <begin position="265"/>
        <end position="284"/>
    </location>
</feature>